<keyword evidence="2" id="KW-1185">Reference proteome</keyword>
<name>A0A8J3F1P5_9BURK</name>
<dbReference type="Proteomes" id="UP000642180">
    <property type="component" value="Unassembled WGS sequence"/>
</dbReference>
<proteinExistence type="predicted"/>
<sequence length="94" mass="10317">MNLPLISISRLEAALYEWHLLYGSEVVDAEAGDSSITGCLASAVDCIPEDGKLVEIRYRGIHMGTFHVKSLREMPGDVAERVSELYAAYVDTIS</sequence>
<comment type="caution">
    <text evidence="1">The sequence shown here is derived from an EMBL/GenBank/DDBJ whole genome shotgun (WGS) entry which is preliminary data.</text>
</comment>
<gene>
    <name evidence="1" type="ORF">GCM10008066_09800</name>
</gene>
<reference evidence="2" key="1">
    <citation type="journal article" date="2019" name="Int. J. Syst. Evol. Microbiol.">
        <title>The Global Catalogue of Microorganisms (GCM) 10K type strain sequencing project: providing services to taxonomists for standard genome sequencing and annotation.</title>
        <authorList>
            <consortium name="The Broad Institute Genomics Platform"/>
            <consortium name="The Broad Institute Genome Sequencing Center for Infectious Disease"/>
            <person name="Wu L."/>
            <person name="Ma J."/>
        </authorList>
    </citation>
    <scope>NUCLEOTIDE SEQUENCE [LARGE SCALE GENOMIC DNA]</scope>
    <source>
        <strain evidence="2">CCM 2767</strain>
    </source>
</reference>
<dbReference type="AlphaFoldDB" id="A0A8J3F1P5"/>
<evidence type="ECO:0000313" key="1">
    <source>
        <dbReference type="EMBL" id="GGI17602.1"/>
    </source>
</evidence>
<protein>
    <submittedName>
        <fullName evidence="1">Uncharacterized protein</fullName>
    </submittedName>
</protein>
<accession>A0A8J3F1P5</accession>
<evidence type="ECO:0000313" key="2">
    <source>
        <dbReference type="Proteomes" id="UP000642180"/>
    </source>
</evidence>
<dbReference type="RefSeq" id="WP_188380144.1">
    <property type="nucleotide sequence ID" value="NZ_BMDI01000001.1"/>
</dbReference>
<organism evidence="1 2">
    <name type="scientific">Oxalicibacterium faecigallinarum</name>
    <dbReference type="NCBI Taxonomy" id="573741"/>
    <lineage>
        <taxon>Bacteria</taxon>
        <taxon>Pseudomonadati</taxon>
        <taxon>Pseudomonadota</taxon>
        <taxon>Betaproteobacteria</taxon>
        <taxon>Burkholderiales</taxon>
        <taxon>Oxalobacteraceae</taxon>
        <taxon>Oxalicibacterium</taxon>
    </lineage>
</organism>
<dbReference type="EMBL" id="BMDI01000001">
    <property type="protein sequence ID" value="GGI17602.1"/>
    <property type="molecule type" value="Genomic_DNA"/>
</dbReference>